<comment type="caution">
    <text evidence="1">The sequence shown here is derived from an EMBL/GenBank/DDBJ whole genome shotgun (WGS) entry which is preliminary data.</text>
</comment>
<protein>
    <submittedName>
        <fullName evidence="1">Uncharacterized protein</fullName>
    </submittedName>
</protein>
<sequence length="33" mass="3911">MRSCWSSTDDNVSICAHGYLPKIERNFHHFKQC</sequence>
<reference evidence="1 2" key="1">
    <citation type="journal article" date="2020" name="Mol. Biol. Evol.">
        <title>Distinct Expression and Methylation Patterns for Genes with Different Fates following a Single Whole-Genome Duplication in Flowering Plants.</title>
        <authorList>
            <person name="Shi T."/>
            <person name="Rahmani R.S."/>
            <person name="Gugger P.F."/>
            <person name="Wang M."/>
            <person name="Li H."/>
            <person name="Zhang Y."/>
            <person name="Li Z."/>
            <person name="Wang Q."/>
            <person name="Van de Peer Y."/>
            <person name="Marchal K."/>
            <person name="Chen J."/>
        </authorList>
    </citation>
    <scope>NUCLEOTIDE SEQUENCE [LARGE SCALE GENOMIC DNA]</scope>
    <source>
        <tissue evidence="1">Leaf</tissue>
    </source>
</reference>
<gene>
    <name evidence="1" type="ORF">HUJ06_031674</name>
</gene>
<name>A0A822YGZ5_NELNU</name>
<evidence type="ECO:0000313" key="1">
    <source>
        <dbReference type="EMBL" id="DAD30206.1"/>
    </source>
</evidence>
<evidence type="ECO:0000313" key="2">
    <source>
        <dbReference type="Proteomes" id="UP000607653"/>
    </source>
</evidence>
<accession>A0A822YGZ5</accession>
<organism evidence="1 2">
    <name type="scientific">Nelumbo nucifera</name>
    <name type="common">Sacred lotus</name>
    <dbReference type="NCBI Taxonomy" id="4432"/>
    <lineage>
        <taxon>Eukaryota</taxon>
        <taxon>Viridiplantae</taxon>
        <taxon>Streptophyta</taxon>
        <taxon>Embryophyta</taxon>
        <taxon>Tracheophyta</taxon>
        <taxon>Spermatophyta</taxon>
        <taxon>Magnoliopsida</taxon>
        <taxon>Proteales</taxon>
        <taxon>Nelumbonaceae</taxon>
        <taxon>Nelumbo</taxon>
    </lineage>
</organism>
<dbReference type="Proteomes" id="UP000607653">
    <property type="component" value="Unassembled WGS sequence"/>
</dbReference>
<proteinExistence type="predicted"/>
<dbReference type="EMBL" id="DUZY01000002">
    <property type="protein sequence ID" value="DAD30206.1"/>
    <property type="molecule type" value="Genomic_DNA"/>
</dbReference>
<keyword evidence="2" id="KW-1185">Reference proteome</keyword>
<dbReference type="AlphaFoldDB" id="A0A822YGZ5"/>